<organism evidence="6 7">
    <name type="scientific">Methylotenera versatilis (strain 301)</name>
    <dbReference type="NCBI Taxonomy" id="666681"/>
    <lineage>
        <taxon>Bacteria</taxon>
        <taxon>Pseudomonadati</taxon>
        <taxon>Pseudomonadota</taxon>
        <taxon>Betaproteobacteria</taxon>
        <taxon>Nitrosomonadales</taxon>
        <taxon>Methylophilaceae</taxon>
        <taxon>Methylotenera</taxon>
    </lineage>
</organism>
<protein>
    <submittedName>
        <fullName evidence="6">Type II secretion system protein E</fullName>
    </submittedName>
</protein>
<dbReference type="SUPFAM" id="SSF160246">
    <property type="entry name" value="EspE N-terminal domain-like"/>
    <property type="match status" value="1"/>
</dbReference>
<dbReference type="Gene3D" id="3.40.50.300">
    <property type="entry name" value="P-loop containing nucleotide triphosphate hydrolases"/>
    <property type="match status" value="1"/>
</dbReference>
<evidence type="ECO:0000256" key="3">
    <source>
        <dbReference type="ARBA" id="ARBA00022840"/>
    </source>
</evidence>
<keyword evidence="7" id="KW-1185">Reference proteome</keyword>
<evidence type="ECO:0000313" key="6">
    <source>
        <dbReference type="EMBL" id="ADI29110.1"/>
    </source>
</evidence>
<dbReference type="STRING" id="666681.M301_0726"/>
<dbReference type="GO" id="GO:0016887">
    <property type="term" value="F:ATP hydrolysis activity"/>
    <property type="evidence" value="ECO:0007669"/>
    <property type="project" value="TreeGrafter"/>
</dbReference>
<dbReference type="HOGENOM" id="CLU_013446_10_5_4"/>
<dbReference type="PANTHER" id="PTHR30258">
    <property type="entry name" value="TYPE II SECRETION SYSTEM PROTEIN GSPE-RELATED"/>
    <property type="match status" value="1"/>
</dbReference>
<dbReference type="OrthoDB" id="5289285at2"/>
<dbReference type="GO" id="GO:0005524">
    <property type="term" value="F:ATP binding"/>
    <property type="evidence" value="ECO:0007669"/>
    <property type="project" value="UniProtKB-KW"/>
</dbReference>
<feature type="coiled-coil region" evidence="4">
    <location>
        <begin position="31"/>
        <end position="58"/>
    </location>
</feature>
<comment type="similarity">
    <text evidence="1">Belongs to the GSP E family.</text>
</comment>
<feature type="domain" description="Bacterial type II secretion system protein E" evidence="5">
    <location>
        <begin position="399"/>
        <end position="413"/>
    </location>
</feature>
<dbReference type="Pfam" id="PF00437">
    <property type="entry name" value="T2SSE"/>
    <property type="match status" value="1"/>
</dbReference>
<dbReference type="FunFam" id="3.40.50.300:FF:000398">
    <property type="entry name" value="Type IV pilus assembly ATPase PilB"/>
    <property type="match status" value="1"/>
</dbReference>
<sequence length="582" mass="64523">MNAILQESVNTIDIDEMTELKSPSVIHVEQIRQAKSQANVQQRRIVEILEDLTQYNQEDFLQALSQTLHFDAISMKELHSLTAAFEIIQFSKAQQKECLAFMSDKNTANHGLILVFADPFNESLQEWALENIKQAFTWRLAHRNDIAAFLARHEETMRAMDGLRGEDNHAVAEDDEAVANLSLKSINEDSNPIIKLINSTLYDALKIGASDIHLECSSSGLSIKYRIDGVMNGVGGMQGMDNADQAISRVKVMAQLDIAERRTPQDGRFKVIVQGRDVDFRVSIMPSVFGEDAVLRVLDRKALSEEAQGLSLHVLGFDEKIIAQFRRLALEPYGMVLVTGPTGSGKTTSLYAAISEVNTGHDKIITIEDPVEYQLPGVLQIPVNEKKGLTFAKGLRSILRHDPDKIMVGEIRDSETAQIAVQAALTGHLVFTTVHANNVLDVIGRFMHMGVDPYNFVSAMNGIMAQRLIRSICPHCAEDYQPDDQLLADSGISQEMAVGMKFKEAKGCGHCRGTGYRGRKAVAELLILNDELREMIVAREPIRKLKEAAKRSGMRTIREAALEAVGNGLTTLQEINRVTFVG</sequence>
<dbReference type="InterPro" id="IPR027417">
    <property type="entry name" value="P-loop_NTPase"/>
</dbReference>
<dbReference type="AlphaFoldDB" id="D7DNU3"/>
<accession>D7DNU3</accession>
<evidence type="ECO:0000256" key="1">
    <source>
        <dbReference type="ARBA" id="ARBA00006611"/>
    </source>
</evidence>
<gene>
    <name evidence="6" type="ordered locus">M301_0726</name>
</gene>
<evidence type="ECO:0000313" key="7">
    <source>
        <dbReference type="Proteomes" id="UP000000383"/>
    </source>
</evidence>
<dbReference type="InterPro" id="IPR037257">
    <property type="entry name" value="T2SS_E_N_sf"/>
</dbReference>
<reference evidence="6 7" key="2">
    <citation type="journal article" date="2011" name="J. Bacteriol.">
        <title>Genomes of three methylotrophs from a single niche uncover genetic and metabolic divergence of Methylophilaceae.</title>
        <authorList>
            <person name="Lapidus A."/>
            <person name="Clum A."/>
            <person name="Labutti K."/>
            <person name="Kaluzhnaya M.G."/>
            <person name="Lim S."/>
            <person name="Beck D.A."/>
            <person name="Glavina Del Rio T."/>
            <person name="Nolan M."/>
            <person name="Mavromatis K."/>
            <person name="Huntemann M."/>
            <person name="Lucas S."/>
            <person name="Lidstrom M.E."/>
            <person name="Ivanova N."/>
            <person name="Chistoserdova L."/>
        </authorList>
    </citation>
    <scope>NUCLEOTIDE SEQUENCE [LARGE SCALE GENOMIC DNA]</scope>
    <source>
        <strain evidence="6 7">301</strain>
    </source>
</reference>
<evidence type="ECO:0000256" key="4">
    <source>
        <dbReference type="SAM" id="Coils"/>
    </source>
</evidence>
<dbReference type="CDD" id="cd01129">
    <property type="entry name" value="PulE-GspE-like"/>
    <property type="match status" value="1"/>
</dbReference>
<dbReference type="EMBL" id="CP002056">
    <property type="protein sequence ID" value="ADI29110.1"/>
    <property type="molecule type" value="Genomic_DNA"/>
</dbReference>
<dbReference type="PANTHER" id="PTHR30258:SF1">
    <property type="entry name" value="PROTEIN TRANSPORT PROTEIN HOFB HOMOLOG"/>
    <property type="match status" value="1"/>
</dbReference>
<name>D7DNU3_METV0</name>
<evidence type="ECO:0000256" key="2">
    <source>
        <dbReference type="ARBA" id="ARBA00022741"/>
    </source>
</evidence>
<dbReference type="GO" id="GO:0005886">
    <property type="term" value="C:plasma membrane"/>
    <property type="evidence" value="ECO:0007669"/>
    <property type="project" value="TreeGrafter"/>
</dbReference>
<keyword evidence="2" id="KW-0547">Nucleotide-binding</keyword>
<dbReference type="KEGG" id="meh:M301_0726"/>
<dbReference type="PROSITE" id="PS00662">
    <property type="entry name" value="T2SP_E"/>
    <property type="match status" value="1"/>
</dbReference>
<dbReference type="Proteomes" id="UP000000383">
    <property type="component" value="Chromosome"/>
</dbReference>
<proteinExistence type="inferred from homology"/>
<keyword evidence="4" id="KW-0175">Coiled coil</keyword>
<dbReference type="Gene3D" id="3.30.450.90">
    <property type="match status" value="1"/>
</dbReference>
<dbReference type="eggNOG" id="COG2804">
    <property type="taxonomic scope" value="Bacteria"/>
</dbReference>
<dbReference type="SUPFAM" id="SSF52540">
    <property type="entry name" value="P-loop containing nucleoside triphosphate hydrolases"/>
    <property type="match status" value="1"/>
</dbReference>
<reference evidence="7" key="1">
    <citation type="submission" date="2010-05" db="EMBL/GenBank/DDBJ databases">
        <title>Complete sequence of Methylotenera sp. 301.</title>
        <authorList>
            <person name="Lucas S."/>
            <person name="Copeland A."/>
            <person name="Lapidus A."/>
            <person name="Cheng J.-F."/>
            <person name="Bruce D."/>
            <person name="Goodwin L."/>
            <person name="Pitluck S."/>
            <person name="Clum A."/>
            <person name="Land M."/>
            <person name="Hauser L."/>
            <person name="Kyrpides N."/>
            <person name="Ivanova N."/>
            <person name="Chistoservova L."/>
            <person name="Kalyuzhnaya M."/>
            <person name="Woyke T."/>
        </authorList>
    </citation>
    <scope>NUCLEOTIDE SEQUENCE [LARGE SCALE GENOMIC DNA]</scope>
    <source>
        <strain evidence="7">301</strain>
    </source>
</reference>
<keyword evidence="3" id="KW-0067">ATP-binding</keyword>
<evidence type="ECO:0000259" key="5">
    <source>
        <dbReference type="PROSITE" id="PS00662"/>
    </source>
</evidence>
<dbReference type="InterPro" id="IPR001482">
    <property type="entry name" value="T2SS/T4SS_dom"/>
</dbReference>